<dbReference type="PANTHER" id="PTHR22775:SF44">
    <property type="entry name" value="SORTING NEXIN-14"/>
    <property type="match status" value="1"/>
</dbReference>
<dbReference type="eggNOG" id="KOG2101">
    <property type="taxonomic scope" value="Eukaryota"/>
</dbReference>
<dbReference type="InterPro" id="IPR003114">
    <property type="entry name" value="Phox_assoc"/>
</dbReference>
<evidence type="ECO:0000259" key="1">
    <source>
        <dbReference type="PROSITE" id="PS50132"/>
    </source>
</evidence>
<feature type="domain" description="PXA" evidence="2">
    <location>
        <begin position="80"/>
        <end position="236"/>
    </location>
</feature>
<dbReference type="Pfam" id="PF02194">
    <property type="entry name" value="PXA"/>
    <property type="match status" value="1"/>
</dbReference>
<sequence length="851" mass="97206">FHLITIIVSYVLGCLACYYGLQMNIFQTFLDTISCHFMRKLPSPDQKKTSVRICNACDAPNCSRHDPELLPDPWVGLLIHKQLDQAIEDNFRAIYKYMVQQNNFAAIFIDELRQQLRYASACLYRRALTIDPGVFIFSRLLPCALRHVSLPPAATHTALSSRASELRYLRCLSDTLLPYLLRPADCHNDHDPPMCRVFRTLVRELVSWWVLLPMVDVLADPYTLNTLLLLVTGDDTMAPLPITPDYKVEFLECFVRQSECVYSSRPRLLRVQLEPLVQESGALYALLQYLKTTPHLQLLQFYQDIKSFQTRILNPELTVSEQASLQREAEELFSRYRSSGHHELIQEMEQLMKEGGVRRLQTSRALYQAARQAHGALEKTMLPKFLHSEEFYKLLIGPRLPVGYQKQMTKRPEDKQSMLKLGVRIKNALKQQVVDGQVLEMTSQLDEGESIENIDILQYLDSLAAEDSLDQDLSTYFHQDILMILISVQQAPPRRGPVRVFTLAVHRSGRSVGAMDVEAALWRVKRSEHDFHLLRAKLREFHGDALALQQLPSRRDNSPLETLRYKYEDFLQRLLQISLLQTSELLHLFLTVDGDFSLVVQASTLNASNTDLGNIYQSVAHKLRKEKGQHLESFLRNFLVSSDKERYQALKQGSQVEEAHEVNEEDTEKIVKRQHNVRSIQSSVFGNNFDTEPEVTHIQTHYQDTVVGFTQCFMYLLIKVLKVPGLVVGVVGSVLSLVSDSLDLAGSALTNKYLKELLNERRLAHLIRLGHNLLFNDRTPRSPASLVTSRARARVAGAGRGARLWSGVVQDVFDMMQVPRMNKQLVYNLLDLCVLELFPELRTPGASHADT</sequence>
<evidence type="ECO:0000259" key="2">
    <source>
        <dbReference type="PROSITE" id="PS51207"/>
    </source>
</evidence>
<dbReference type="KEGG" id="dpl:KGM_212395B"/>
<keyword evidence="4" id="KW-1185">Reference proteome</keyword>
<dbReference type="GO" id="GO:0097352">
    <property type="term" value="P:autophagosome maturation"/>
    <property type="evidence" value="ECO:0007669"/>
    <property type="project" value="TreeGrafter"/>
</dbReference>
<dbReference type="GO" id="GO:0035091">
    <property type="term" value="F:phosphatidylinositol binding"/>
    <property type="evidence" value="ECO:0007669"/>
    <property type="project" value="InterPro"/>
</dbReference>
<dbReference type="Gene3D" id="1.10.167.10">
    <property type="entry name" value="Regulator of G-protein Signalling 4, domain 2"/>
    <property type="match status" value="1"/>
</dbReference>
<dbReference type="PROSITE" id="PS51207">
    <property type="entry name" value="PXA"/>
    <property type="match status" value="1"/>
</dbReference>
<dbReference type="Pfam" id="PF00615">
    <property type="entry name" value="RGS"/>
    <property type="match status" value="1"/>
</dbReference>
<dbReference type="PROSITE" id="PS50132">
    <property type="entry name" value="RGS"/>
    <property type="match status" value="1"/>
</dbReference>
<dbReference type="InterPro" id="IPR044926">
    <property type="entry name" value="RGS_subdomain_2"/>
</dbReference>
<dbReference type="InterPro" id="IPR001683">
    <property type="entry name" value="PX_dom"/>
</dbReference>
<gene>
    <name evidence="3" type="ORF">KGM_212395B</name>
</gene>
<dbReference type="Pfam" id="PF00787">
    <property type="entry name" value="PX"/>
    <property type="match status" value="1"/>
</dbReference>
<dbReference type="SMART" id="SM00313">
    <property type="entry name" value="PXA"/>
    <property type="match status" value="1"/>
</dbReference>
<proteinExistence type="predicted"/>
<feature type="non-terminal residue" evidence="3">
    <location>
        <position position="1"/>
    </location>
</feature>
<dbReference type="InterPro" id="IPR036871">
    <property type="entry name" value="PX_dom_sf"/>
</dbReference>
<dbReference type="GO" id="GO:0005770">
    <property type="term" value="C:late endosome"/>
    <property type="evidence" value="ECO:0007669"/>
    <property type="project" value="TreeGrafter"/>
</dbReference>
<name>A0A212EYM0_DANPL</name>
<dbReference type="SUPFAM" id="SSF48097">
    <property type="entry name" value="Regulator of G-protein signaling, RGS"/>
    <property type="match status" value="1"/>
</dbReference>
<dbReference type="PANTHER" id="PTHR22775">
    <property type="entry name" value="SORTING NEXIN"/>
    <property type="match status" value="1"/>
</dbReference>
<dbReference type="AlphaFoldDB" id="A0A212EYM0"/>
<dbReference type="SMART" id="SM00315">
    <property type="entry name" value="RGS"/>
    <property type="match status" value="1"/>
</dbReference>
<reference evidence="3 4" key="1">
    <citation type="journal article" date="2011" name="Cell">
        <title>The monarch butterfly genome yields insights into long-distance migration.</title>
        <authorList>
            <person name="Zhan S."/>
            <person name="Merlin C."/>
            <person name="Boore J.L."/>
            <person name="Reppert S.M."/>
        </authorList>
    </citation>
    <scope>NUCLEOTIDE SEQUENCE [LARGE SCALE GENOMIC DNA]</scope>
    <source>
        <strain evidence="3">F-2</strain>
    </source>
</reference>
<evidence type="ECO:0000313" key="4">
    <source>
        <dbReference type="Proteomes" id="UP000007151"/>
    </source>
</evidence>
<organism evidence="3 4">
    <name type="scientific">Danaus plexippus plexippus</name>
    <dbReference type="NCBI Taxonomy" id="278856"/>
    <lineage>
        <taxon>Eukaryota</taxon>
        <taxon>Metazoa</taxon>
        <taxon>Ecdysozoa</taxon>
        <taxon>Arthropoda</taxon>
        <taxon>Hexapoda</taxon>
        <taxon>Insecta</taxon>
        <taxon>Pterygota</taxon>
        <taxon>Neoptera</taxon>
        <taxon>Endopterygota</taxon>
        <taxon>Lepidoptera</taxon>
        <taxon>Glossata</taxon>
        <taxon>Ditrysia</taxon>
        <taxon>Papilionoidea</taxon>
        <taxon>Nymphalidae</taxon>
        <taxon>Danainae</taxon>
        <taxon>Danaini</taxon>
        <taxon>Danaina</taxon>
        <taxon>Danaus</taxon>
        <taxon>Danaus</taxon>
    </lineage>
</organism>
<comment type="caution">
    <text evidence="3">The sequence shown here is derived from an EMBL/GenBank/DDBJ whole genome shotgun (WGS) entry which is preliminary data.</text>
</comment>
<accession>A0A212EYM0</accession>
<dbReference type="InParanoid" id="A0A212EYM0"/>
<dbReference type="InterPro" id="IPR016137">
    <property type="entry name" value="RGS"/>
</dbReference>
<dbReference type="SUPFAM" id="SSF64268">
    <property type="entry name" value="PX domain"/>
    <property type="match status" value="1"/>
</dbReference>
<protein>
    <submittedName>
        <fullName evidence="3">Sorting nexin 14</fullName>
    </submittedName>
</protein>
<dbReference type="EMBL" id="AGBW02011469">
    <property type="protein sequence ID" value="OWR46596.1"/>
    <property type="molecule type" value="Genomic_DNA"/>
</dbReference>
<dbReference type="Gene3D" id="3.30.1520.10">
    <property type="entry name" value="Phox-like domain"/>
    <property type="match status" value="1"/>
</dbReference>
<feature type="domain" description="RGS" evidence="1">
    <location>
        <begin position="272"/>
        <end position="395"/>
    </location>
</feature>
<dbReference type="Proteomes" id="UP000007151">
    <property type="component" value="Unassembled WGS sequence"/>
</dbReference>
<dbReference type="InterPro" id="IPR036305">
    <property type="entry name" value="RGS_sf"/>
</dbReference>
<evidence type="ECO:0000313" key="3">
    <source>
        <dbReference type="EMBL" id="OWR46596.1"/>
    </source>
</evidence>